<reference evidence="14 15" key="1">
    <citation type="submission" date="2017-05" db="EMBL/GenBank/DDBJ databases">
        <authorList>
            <person name="Varghese N."/>
            <person name="Submissions S."/>
        </authorList>
    </citation>
    <scope>NUCLEOTIDE SEQUENCE [LARGE SCALE GENOMIC DNA]</scope>
    <source>
        <strain evidence="14 15">DSM 15522</strain>
    </source>
</reference>
<dbReference type="EC" id="2.7.13.3" evidence="3"/>
<dbReference type="CDD" id="cd06225">
    <property type="entry name" value="HAMP"/>
    <property type="match status" value="1"/>
</dbReference>
<dbReference type="Proteomes" id="UP001157911">
    <property type="component" value="Unassembled WGS sequence"/>
</dbReference>
<dbReference type="PROSITE" id="PS50109">
    <property type="entry name" value="HIS_KIN"/>
    <property type="match status" value="1"/>
</dbReference>
<evidence type="ECO:0000313" key="15">
    <source>
        <dbReference type="Proteomes" id="UP001157911"/>
    </source>
</evidence>
<feature type="transmembrane region" description="Helical" evidence="10">
    <location>
        <begin position="44"/>
        <end position="68"/>
    </location>
</feature>
<keyword evidence="7 14" id="KW-0418">Kinase</keyword>
<dbReference type="SUPFAM" id="SSF55785">
    <property type="entry name" value="PYP-like sensor domain (PAS domain)"/>
    <property type="match status" value="1"/>
</dbReference>
<dbReference type="Gene3D" id="3.30.450.20">
    <property type="entry name" value="PAS domain"/>
    <property type="match status" value="1"/>
</dbReference>
<feature type="domain" description="PAS" evidence="12">
    <location>
        <begin position="332"/>
        <end position="373"/>
    </location>
</feature>
<evidence type="ECO:0000256" key="5">
    <source>
        <dbReference type="ARBA" id="ARBA00022679"/>
    </source>
</evidence>
<keyword evidence="6 10" id="KW-0812">Transmembrane</keyword>
<dbReference type="PANTHER" id="PTHR45528:SF9">
    <property type="entry name" value="SENSOR HISTIDINE KINASE YBDK"/>
    <property type="match status" value="1"/>
</dbReference>
<dbReference type="Pfam" id="PF00672">
    <property type="entry name" value="HAMP"/>
    <property type="match status" value="1"/>
</dbReference>
<dbReference type="Pfam" id="PF00512">
    <property type="entry name" value="HisKA"/>
    <property type="match status" value="1"/>
</dbReference>
<keyword evidence="9 10" id="KW-0472">Membrane</keyword>
<comment type="caution">
    <text evidence="14">The sequence shown here is derived from an EMBL/GenBank/DDBJ whole genome shotgun (WGS) entry which is preliminary data.</text>
</comment>
<dbReference type="NCBIfam" id="TIGR00229">
    <property type="entry name" value="sensory_box"/>
    <property type="match status" value="1"/>
</dbReference>
<evidence type="ECO:0000259" key="11">
    <source>
        <dbReference type="PROSITE" id="PS50109"/>
    </source>
</evidence>
<dbReference type="InterPro" id="IPR035965">
    <property type="entry name" value="PAS-like_dom_sf"/>
</dbReference>
<evidence type="ECO:0000256" key="7">
    <source>
        <dbReference type="ARBA" id="ARBA00022777"/>
    </source>
</evidence>
<keyword evidence="8 10" id="KW-1133">Transmembrane helix</keyword>
<evidence type="ECO:0000259" key="12">
    <source>
        <dbReference type="PROSITE" id="PS50112"/>
    </source>
</evidence>
<sequence>MFKNRAFVALFIFFLILLIGYFGTSAVSSFTGEFYLNNPLFHVLFAFILILITVLFAFFIRNLVLFFFPHFKTNLRMKIFTAFLLLILGPALFTIFISSSVVNKGLDRLLRIQVKRIVNLSEDTTNEFQNFIADDIKRKIAQLRWKKKIYPYTLKVYGIDGFLRKKGDKIERIGDIPLKVLDLKNISHLKEFSYLDTSTGYFIVCENKKGLLVCISKKFPPELVENIKKIKDLYSNYESLVAYKSPIKALYTFTFALMGLAVLFGALWFARYFEKRITIPIEALYRATQKLSKGELDVKVEEQASDELKHVIDAFNYMVEQLRALRISLEESRKYVEQILNSISPAIVTFDIDGKVISCNESARRLFGFSEENKGENVWKLLESYPQLKKAVKELILTGNRKTEVREEINGKEKFFSVEIIVPAGVSDRILIVEDVTDLVKAQKAQTWKEIAQRIAHEIKNPLTPITLNAERIRRQFKKKNPEIEKVIEKAVSSILAEVEVIERLIDEFRKFARLPLPEKELTDLNALIKSVADGYKEKLEVELSFEDIPQLSLDRVLMREVFANLFRNSMEAGAKRISVTTTEKDGKVYVVIRDDGPGIPEELMDKLFSPYVSTKEKGWGLGLSIVKKIIEDHGGKIYTIDKNTFVIELPV</sequence>
<keyword evidence="15" id="KW-1185">Reference proteome</keyword>
<dbReference type="SMART" id="SM00388">
    <property type="entry name" value="HisKA"/>
    <property type="match status" value="1"/>
</dbReference>
<evidence type="ECO:0000256" key="10">
    <source>
        <dbReference type="SAM" id="Phobius"/>
    </source>
</evidence>
<proteinExistence type="predicted"/>
<dbReference type="InterPro" id="IPR003594">
    <property type="entry name" value="HATPase_dom"/>
</dbReference>
<dbReference type="GO" id="GO:0016301">
    <property type="term" value="F:kinase activity"/>
    <property type="evidence" value="ECO:0007669"/>
    <property type="project" value="UniProtKB-KW"/>
</dbReference>
<evidence type="ECO:0000256" key="9">
    <source>
        <dbReference type="ARBA" id="ARBA00023136"/>
    </source>
</evidence>
<dbReference type="SMART" id="SM00304">
    <property type="entry name" value="HAMP"/>
    <property type="match status" value="1"/>
</dbReference>
<dbReference type="RefSeq" id="WP_283399613.1">
    <property type="nucleotide sequence ID" value="NZ_FXUB01000001.1"/>
</dbReference>
<feature type="domain" description="HAMP" evidence="13">
    <location>
        <begin position="275"/>
        <end position="327"/>
    </location>
</feature>
<dbReference type="InterPro" id="IPR004358">
    <property type="entry name" value="Sig_transdc_His_kin-like_C"/>
</dbReference>
<name>A0ABY1N872_9BACT</name>
<dbReference type="InterPro" id="IPR036097">
    <property type="entry name" value="HisK_dim/P_sf"/>
</dbReference>
<keyword evidence="5" id="KW-0808">Transferase</keyword>
<dbReference type="Pfam" id="PF02518">
    <property type="entry name" value="HATPase_c"/>
    <property type="match status" value="1"/>
</dbReference>
<dbReference type="PRINTS" id="PR00344">
    <property type="entry name" value="BCTRLSENSOR"/>
</dbReference>
<dbReference type="Gene3D" id="1.10.287.130">
    <property type="match status" value="1"/>
</dbReference>
<dbReference type="InterPro" id="IPR003661">
    <property type="entry name" value="HisK_dim/P_dom"/>
</dbReference>
<dbReference type="Gene3D" id="6.10.340.10">
    <property type="match status" value="1"/>
</dbReference>
<dbReference type="InterPro" id="IPR017232">
    <property type="entry name" value="NtrY"/>
</dbReference>
<evidence type="ECO:0000256" key="8">
    <source>
        <dbReference type="ARBA" id="ARBA00022989"/>
    </source>
</evidence>
<dbReference type="InterPro" id="IPR005467">
    <property type="entry name" value="His_kinase_dom"/>
</dbReference>
<accession>A0ABY1N872</accession>
<feature type="domain" description="Histidine kinase" evidence="11">
    <location>
        <begin position="454"/>
        <end position="652"/>
    </location>
</feature>
<dbReference type="PANTHER" id="PTHR45528">
    <property type="entry name" value="SENSOR HISTIDINE KINASE CPXA"/>
    <property type="match status" value="1"/>
</dbReference>
<dbReference type="EMBL" id="FXUB01000001">
    <property type="protein sequence ID" value="SMP03101.1"/>
    <property type="molecule type" value="Genomic_DNA"/>
</dbReference>
<protein>
    <recommendedName>
        <fullName evidence="3">histidine kinase</fullName>
        <ecNumber evidence="3">2.7.13.3</ecNumber>
    </recommendedName>
</protein>
<dbReference type="SUPFAM" id="SSF158472">
    <property type="entry name" value="HAMP domain-like"/>
    <property type="match status" value="1"/>
</dbReference>
<dbReference type="PROSITE" id="PS50112">
    <property type="entry name" value="PAS"/>
    <property type="match status" value="1"/>
</dbReference>
<gene>
    <name evidence="14" type="ORF">SAMN06265339_0099</name>
</gene>
<dbReference type="InterPro" id="IPR000014">
    <property type="entry name" value="PAS"/>
</dbReference>
<evidence type="ECO:0000256" key="3">
    <source>
        <dbReference type="ARBA" id="ARBA00012438"/>
    </source>
</evidence>
<dbReference type="InterPro" id="IPR003660">
    <property type="entry name" value="HAMP_dom"/>
</dbReference>
<organism evidence="14 15">
    <name type="scientific">Desulfurobacterium pacificum</name>
    <dbReference type="NCBI Taxonomy" id="240166"/>
    <lineage>
        <taxon>Bacteria</taxon>
        <taxon>Pseudomonadati</taxon>
        <taxon>Aquificota</taxon>
        <taxon>Aquificia</taxon>
        <taxon>Desulfurobacteriales</taxon>
        <taxon>Desulfurobacteriaceae</taxon>
        <taxon>Desulfurobacterium</taxon>
    </lineage>
</organism>
<dbReference type="PROSITE" id="PS50885">
    <property type="entry name" value="HAMP"/>
    <property type="match status" value="1"/>
</dbReference>
<dbReference type="SUPFAM" id="SSF47384">
    <property type="entry name" value="Homodimeric domain of signal transducing histidine kinase"/>
    <property type="match status" value="1"/>
</dbReference>
<dbReference type="SMART" id="SM00091">
    <property type="entry name" value="PAS"/>
    <property type="match status" value="1"/>
</dbReference>
<feature type="transmembrane region" description="Helical" evidence="10">
    <location>
        <begin position="249"/>
        <end position="270"/>
    </location>
</feature>
<dbReference type="SUPFAM" id="SSF55874">
    <property type="entry name" value="ATPase domain of HSP90 chaperone/DNA topoisomerase II/histidine kinase"/>
    <property type="match status" value="1"/>
</dbReference>
<comment type="catalytic activity">
    <reaction evidence="1">
        <text>ATP + protein L-histidine = ADP + protein N-phospho-L-histidine.</text>
        <dbReference type="EC" id="2.7.13.3"/>
    </reaction>
</comment>
<dbReference type="Pfam" id="PF00989">
    <property type="entry name" value="PAS"/>
    <property type="match status" value="1"/>
</dbReference>
<dbReference type="InterPro" id="IPR036890">
    <property type="entry name" value="HATPase_C_sf"/>
</dbReference>
<dbReference type="PIRSF" id="PIRSF037532">
    <property type="entry name" value="STHK_NtrY"/>
    <property type="match status" value="1"/>
</dbReference>
<evidence type="ECO:0000256" key="2">
    <source>
        <dbReference type="ARBA" id="ARBA00004141"/>
    </source>
</evidence>
<evidence type="ECO:0000259" key="13">
    <source>
        <dbReference type="PROSITE" id="PS50885"/>
    </source>
</evidence>
<evidence type="ECO:0000256" key="4">
    <source>
        <dbReference type="ARBA" id="ARBA00022553"/>
    </source>
</evidence>
<evidence type="ECO:0000256" key="6">
    <source>
        <dbReference type="ARBA" id="ARBA00022692"/>
    </source>
</evidence>
<keyword evidence="4" id="KW-0597">Phosphoprotein</keyword>
<evidence type="ECO:0000313" key="14">
    <source>
        <dbReference type="EMBL" id="SMP03101.1"/>
    </source>
</evidence>
<dbReference type="SMART" id="SM00387">
    <property type="entry name" value="HATPase_c"/>
    <property type="match status" value="1"/>
</dbReference>
<dbReference type="Gene3D" id="3.30.565.10">
    <property type="entry name" value="Histidine kinase-like ATPase, C-terminal domain"/>
    <property type="match status" value="1"/>
</dbReference>
<dbReference type="CDD" id="cd00130">
    <property type="entry name" value="PAS"/>
    <property type="match status" value="1"/>
</dbReference>
<comment type="subcellular location">
    <subcellularLocation>
        <location evidence="2">Membrane</location>
        <topology evidence="2">Multi-pass membrane protein</topology>
    </subcellularLocation>
</comment>
<feature type="transmembrane region" description="Helical" evidence="10">
    <location>
        <begin position="80"/>
        <end position="102"/>
    </location>
</feature>
<dbReference type="CDD" id="cd00082">
    <property type="entry name" value="HisKA"/>
    <property type="match status" value="1"/>
</dbReference>
<dbReference type="InterPro" id="IPR013767">
    <property type="entry name" value="PAS_fold"/>
</dbReference>
<evidence type="ECO:0000256" key="1">
    <source>
        <dbReference type="ARBA" id="ARBA00000085"/>
    </source>
</evidence>
<dbReference type="InterPro" id="IPR050398">
    <property type="entry name" value="HssS/ArlS-like"/>
</dbReference>